<evidence type="ECO:0000259" key="3">
    <source>
        <dbReference type="SMART" id="SM00822"/>
    </source>
</evidence>
<gene>
    <name evidence="4" type="ORF">SAMN05216561_109102</name>
</gene>
<dbReference type="SMART" id="SM00822">
    <property type="entry name" value="PKS_KR"/>
    <property type="match status" value="1"/>
</dbReference>
<dbReference type="InterPro" id="IPR036291">
    <property type="entry name" value="NAD(P)-bd_dom_sf"/>
</dbReference>
<dbReference type="PRINTS" id="PR00081">
    <property type="entry name" value="GDHRDH"/>
</dbReference>
<keyword evidence="2" id="KW-0560">Oxidoreductase</keyword>
<reference evidence="4 5" key="1">
    <citation type="submission" date="2016-10" db="EMBL/GenBank/DDBJ databases">
        <authorList>
            <person name="de Groot N.N."/>
        </authorList>
    </citation>
    <scope>NUCLEOTIDE SEQUENCE [LARGE SCALE GENOMIC DNA]</scope>
    <source>
        <strain evidence="4 5">CGMCC 1.11156</strain>
    </source>
</reference>
<dbReference type="SUPFAM" id="SSF51735">
    <property type="entry name" value="NAD(P)-binding Rossmann-fold domains"/>
    <property type="match status" value="1"/>
</dbReference>
<dbReference type="GO" id="GO:0016491">
    <property type="term" value="F:oxidoreductase activity"/>
    <property type="evidence" value="ECO:0007669"/>
    <property type="project" value="UniProtKB-KW"/>
</dbReference>
<dbReference type="EMBL" id="FOQG01000009">
    <property type="protein sequence ID" value="SFI49917.1"/>
    <property type="molecule type" value="Genomic_DNA"/>
</dbReference>
<evidence type="ECO:0000256" key="2">
    <source>
        <dbReference type="ARBA" id="ARBA00023002"/>
    </source>
</evidence>
<dbReference type="InterPro" id="IPR002347">
    <property type="entry name" value="SDR_fam"/>
</dbReference>
<evidence type="ECO:0000313" key="4">
    <source>
        <dbReference type="EMBL" id="SFI49917.1"/>
    </source>
</evidence>
<dbReference type="PANTHER" id="PTHR43658:SF8">
    <property type="entry name" value="17-BETA-HYDROXYSTEROID DEHYDROGENASE 14-RELATED"/>
    <property type="match status" value="1"/>
</dbReference>
<dbReference type="Proteomes" id="UP000198649">
    <property type="component" value="Unassembled WGS sequence"/>
</dbReference>
<evidence type="ECO:0000256" key="1">
    <source>
        <dbReference type="ARBA" id="ARBA00006484"/>
    </source>
</evidence>
<dbReference type="InterPro" id="IPR020904">
    <property type="entry name" value="Sc_DH/Rdtase_CS"/>
</dbReference>
<dbReference type="CDD" id="cd05233">
    <property type="entry name" value="SDR_c"/>
    <property type="match status" value="1"/>
</dbReference>
<dbReference type="AlphaFoldDB" id="A0A1I3IPX0"/>
<dbReference type="FunFam" id="3.40.50.720:FF:000084">
    <property type="entry name" value="Short-chain dehydrogenase reductase"/>
    <property type="match status" value="1"/>
</dbReference>
<dbReference type="PRINTS" id="PR00080">
    <property type="entry name" value="SDRFAMILY"/>
</dbReference>
<evidence type="ECO:0000313" key="5">
    <source>
        <dbReference type="Proteomes" id="UP000198649"/>
    </source>
</evidence>
<dbReference type="PROSITE" id="PS00061">
    <property type="entry name" value="ADH_SHORT"/>
    <property type="match status" value="1"/>
</dbReference>
<feature type="domain" description="Ketoreductase" evidence="3">
    <location>
        <begin position="1"/>
        <end position="177"/>
    </location>
</feature>
<protein>
    <recommendedName>
        <fullName evidence="3">Ketoreductase domain-containing protein</fullName>
    </recommendedName>
</protein>
<accession>A0A1I3IPX0</accession>
<sequence length="251" mass="26291">MITGSTSGIGLAMAQDALARGMRVVVTSRSETKVARVAHEFGGDGDRVLGVAVDLREAPAVDALVDQVVDRFGRVDLWVNNAAGLFFAAAQDITPNGWRAIIETTLTSAFLCCRAVFPVMREQQAGCIVNISSTAAYLPHPGAAHYAAAKAALNSLTQTLGHEWAPYGIRVNGVAFGPVLTAASRYHDPDLRAAMERDQPTGRILTAAEAADIVLSLAAIGSPHLTGETIRVDGAFRSVLHSPLTPGPAPA</sequence>
<organism evidence="4 5">
    <name type="scientific">Nocardioides psychrotolerans</name>
    <dbReference type="NCBI Taxonomy" id="1005945"/>
    <lineage>
        <taxon>Bacteria</taxon>
        <taxon>Bacillati</taxon>
        <taxon>Actinomycetota</taxon>
        <taxon>Actinomycetes</taxon>
        <taxon>Propionibacteriales</taxon>
        <taxon>Nocardioidaceae</taxon>
        <taxon>Nocardioides</taxon>
    </lineage>
</organism>
<proteinExistence type="inferred from homology"/>
<dbReference type="Gene3D" id="3.40.50.720">
    <property type="entry name" value="NAD(P)-binding Rossmann-like Domain"/>
    <property type="match status" value="1"/>
</dbReference>
<comment type="similarity">
    <text evidence="1">Belongs to the short-chain dehydrogenases/reductases (SDR) family.</text>
</comment>
<name>A0A1I3IPX0_9ACTN</name>
<dbReference type="Pfam" id="PF13561">
    <property type="entry name" value="adh_short_C2"/>
    <property type="match status" value="1"/>
</dbReference>
<keyword evidence="5" id="KW-1185">Reference proteome</keyword>
<dbReference type="PANTHER" id="PTHR43658">
    <property type="entry name" value="SHORT-CHAIN DEHYDROGENASE/REDUCTASE"/>
    <property type="match status" value="1"/>
</dbReference>
<dbReference type="STRING" id="1005945.SAMN05216561_109102"/>
<dbReference type="InterPro" id="IPR057326">
    <property type="entry name" value="KR_dom"/>
</dbReference>